<dbReference type="PANTHER" id="PTHR37426:SF1">
    <property type="entry name" value="RIBOSOMAL RNA LARGE SUBUNIT METHYLTRANSFERASE J"/>
    <property type="match status" value="1"/>
</dbReference>
<keyword evidence="1" id="KW-0698">rRNA processing</keyword>
<comment type="function">
    <text evidence="1">Specifically methylates the adenine in position 2030 of 23S rRNA.</text>
</comment>
<dbReference type="PANTHER" id="PTHR37426">
    <property type="entry name" value="RIBOSOMAL RNA LARGE SUBUNIT METHYLTRANSFERASE J"/>
    <property type="match status" value="1"/>
</dbReference>
<dbReference type="GO" id="GO:0070475">
    <property type="term" value="P:rRNA base methylation"/>
    <property type="evidence" value="ECO:0007669"/>
    <property type="project" value="UniProtKB-UniRule"/>
</dbReference>
<feature type="binding site" evidence="1">
    <location>
        <position position="42"/>
    </location>
    <ligand>
        <name>S-adenosyl-L-methionine</name>
        <dbReference type="ChEBI" id="CHEBI:59789"/>
    </ligand>
</feature>
<comment type="subunit">
    <text evidence="1">Monomer.</text>
</comment>
<dbReference type="EMBL" id="AYSV01000054">
    <property type="protein sequence ID" value="ETD72576.1"/>
    <property type="molecule type" value="Genomic_DNA"/>
</dbReference>
<dbReference type="InterPro" id="IPR029063">
    <property type="entry name" value="SAM-dependent_MTases_sf"/>
</dbReference>
<evidence type="ECO:0000256" key="1">
    <source>
        <dbReference type="HAMAP-Rule" id="MF_00934"/>
    </source>
</evidence>
<dbReference type="Proteomes" id="UP000018766">
    <property type="component" value="Unassembled WGS sequence"/>
</dbReference>
<feature type="binding site" evidence="1">
    <location>
        <position position="19"/>
    </location>
    <ligand>
        <name>S-adenosyl-L-methionine</name>
        <dbReference type="ChEBI" id="CHEBI:59789"/>
    </ligand>
</feature>
<dbReference type="GO" id="GO:0003723">
    <property type="term" value="F:RNA binding"/>
    <property type="evidence" value="ECO:0007669"/>
    <property type="project" value="UniProtKB-UniRule"/>
</dbReference>
<dbReference type="PATRIC" id="fig|1414851.3.peg.671"/>
<accession>V8G907</accession>
<protein>
    <recommendedName>
        <fullName evidence="1">Ribosomal RNA large subunit methyltransferase J</fullName>
        <ecNumber evidence="1">2.1.1.266</ecNumber>
    </recommendedName>
    <alternativeName>
        <fullName evidence="1">23S rRNA (adenine(2030)-N6)-methyltransferase</fullName>
    </alternativeName>
    <alternativeName>
        <fullName evidence="1">23S rRNA m6A2030 methyltransferase</fullName>
    </alternativeName>
</protein>
<dbReference type="RefSeq" id="WP_023949949.1">
    <property type="nucleotide sequence ID" value="NZ_AYSV01000054.1"/>
</dbReference>
<name>V8G907_9BURK</name>
<feature type="active site" description="Proton acceptor" evidence="1">
    <location>
        <position position="169"/>
    </location>
</feature>
<proteinExistence type="inferred from homology"/>
<keyword evidence="1" id="KW-0489">Methyltransferase</keyword>
<keyword evidence="1" id="KW-0694">RNA-binding</keyword>
<feature type="binding site" evidence="1">
    <location>
        <begin position="148"/>
        <end position="149"/>
    </location>
    <ligand>
        <name>S-adenosyl-L-methionine</name>
        <dbReference type="ChEBI" id="CHEBI:59789"/>
    </ligand>
</feature>
<dbReference type="GO" id="GO:0005829">
    <property type="term" value="C:cytosol"/>
    <property type="evidence" value="ECO:0007669"/>
    <property type="project" value="TreeGrafter"/>
</dbReference>
<feature type="binding site" evidence="1">
    <location>
        <position position="169"/>
    </location>
    <ligand>
        <name>S-adenosyl-L-methionine</name>
        <dbReference type="ChEBI" id="CHEBI:59789"/>
    </ligand>
</feature>
<keyword evidence="1" id="KW-0949">S-adenosyl-L-methionine</keyword>
<keyword evidence="1" id="KW-0808">Transferase</keyword>
<dbReference type="HAMAP" id="MF_00934">
    <property type="entry name" value="23SrRNA_methyltr_J"/>
    <property type="match status" value="1"/>
</dbReference>
<keyword evidence="3" id="KW-1185">Reference proteome</keyword>
<evidence type="ECO:0000313" key="2">
    <source>
        <dbReference type="EMBL" id="ETD72576.1"/>
    </source>
</evidence>
<dbReference type="EC" id="2.1.1.266" evidence="1"/>
<comment type="similarity">
    <text evidence="1">Belongs to the RlmJ family.</text>
</comment>
<dbReference type="InterPro" id="IPR007473">
    <property type="entry name" value="RlmJ"/>
</dbReference>
<gene>
    <name evidence="1" type="primary">rlmJ</name>
    <name evidence="2" type="ORF">V757_03390</name>
</gene>
<reference evidence="2 3" key="1">
    <citation type="submission" date="2013-11" db="EMBL/GenBank/DDBJ databases">
        <title>Genomic analysis of Pelistega sp. HM-7.</title>
        <authorList>
            <person name="Kumbhare S.V."/>
            <person name="Shetty S.A."/>
            <person name="Sharma O."/>
            <person name="Dhotre D.P."/>
        </authorList>
    </citation>
    <scope>NUCLEOTIDE SEQUENCE [LARGE SCALE GENOMIC DNA]</scope>
    <source>
        <strain evidence="2 3">HM-7</strain>
    </source>
</reference>
<feature type="site" description="Interaction with substrate rRNA" evidence="1">
    <location>
        <position position="4"/>
    </location>
</feature>
<dbReference type="SUPFAM" id="SSF53335">
    <property type="entry name" value="S-adenosyl-L-methionine-dependent methyltransferases"/>
    <property type="match status" value="1"/>
</dbReference>
<dbReference type="Pfam" id="PF04378">
    <property type="entry name" value="RsmJ"/>
    <property type="match status" value="1"/>
</dbReference>
<dbReference type="AlphaFoldDB" id="V8G907"/>
<dbReference type="OrthoDB" id="9791274at2"/>
<dbReference type="GO" id="GO:0036307">
    <property type="term" value="F:23S rRNA (adenine(2030)-N(6))-methyltransferase activity"/>
    <property type="evidence" value="ECO:0007669"/>
    <property type="project" value="UniProtKB-UniRule"/>
</dbReference>
<dbReference type="Gene3D" id="3.40.50.150">
    <property type="entry name" value="Vaccinia Virus protein VP39"/>
    <property type="match status" value="1"/>
</dbReference>
<feature type="binding site" evidence="1">
    <location>
        <position position="118"/>
    </location>
    <ligand>
        <name>S-adenosyl-L-methionine</name>
        <dbReference type="ChEBI" id="CHEBI:59789"/>
    </ligand>
</feature>
<feature type="binding site" evidence="1">
    <location>
        <position position="100"/>
    </location>
    <ligand>
        <name>S-adenosyl-L-methionine</name>
        <dbReference type="ChEBI" id="CHEBI:59789"/>
    </ligand>
</feature>
<sequence>MFSYRHAFHAGNHADVLKHTVLIHTLDYFNRKPTPYWVIDTHAGAGIYDLADKWAEKNAEFETGISRLFGRTDLPEDLATYVQYIKELNLGEDLQFYPGSPWIALEYMRDKDKLRLFELHPSEVEILTDNIQQQDAQIRRQVSIFEKNGFEYLKSQLPPPTRRAITLIDPSYEDKHDYRHVIKAMKEGLERFQTGCYLIWYPLVQRKEVYDMVQHLQKLPNIEWINASLTIKKPSKDGYGMHGSGMFVINPPYTLYPALEQILPYLKEHLAEDAHALYTLEHVEK</sequence>
<comment type="caution">
    <text evidence="2">The sequence shown here is derived from an EMBL/GenBank/DDBJ whole genome shotgun (WGS) entry which is preliminary data.</text>
</comment>
<organism evidence="2 3">
    <name type="scientific">Pelistega indica</name>
    <dbReference type="NCBI Taxonomy" id="1414851"/>
    <lineage>
        <taxon>Bacteria</taxon>
        <taxon>Pseudomonadati</taxon>
        <taxon>Pseudomonadota</taxon>
        <taxon>Betaproteobacteria</taxon>
        <taxon>Burkholderiales</taxon>
        <taxon>Alcaligenaceae</taxon>
        <taxon>Pelistega</taxon>
    </lineage>
</organism>
<evidence type="ECO:0000313" key="3">
    <source>
        <dbReference type="Proteomes" id="UP000018766"/>
    </source>
</evidence>
<comment type="catalytic activity">
    <reaction evidence="1">
        <text>adenosine(2030) in 23S rRNA + S-adenosyl-L-methionine = N(6)-methyladenosine(2030) in 23S rRNA + S-adenosyl-L-homocysteine + H(+)</text>
        <dbReference type="Rhea" id="RHEA:43736"/>
        <dbReference type="Rhea" id="RHEA-COMP:10668"/>
        <dbReference type="Rhea" id="RHEA-COMP:10669"/>
        <dbReference type="ChEBI" id="CHEBI:15378"/>
        <dbReference type="ChEBI" id="CHEBI:57856"/>
        <dbReference type="ChEBI" id="CHEBI:59789"/>
        <dbReference type="ChEBI" id="CHEBI:74411"/>
        <dbReference type="ChEBI" id="CHEBI:74449"/>
        <dbReference type="EC" id="2.1.1.266"/>
    </reaction>
</comment>